<dbReference type="Proteomes" id="UP000006898">
    <property type="component" value="Chromosome"/>
</dbReference>
<dbReference type="InterPro" id="IPR011335">
    <property type="entry name" value="Restrct_endonuc-II-like"/>
</dbReference>
<keyword evidence="2" id="KW-0540">Nuclease</keyword>
<dbReference type="InterPro" id="IPR047216">
    <property type="entry name" value="Endonuclease_DUF559_bact"/>
</dbReference>
<dbReference type="EMBL" id="FP565575">
    <property type="protein sequence ID" value="CBE67328.1"/>
    <property type="molecule type" value="Genomic_DNA"/>
</dbReference>
<dbReference type="CDD" id="cd01038">
    <property type="entry name" value="Endonuclease_DUF559"/>
    <property type="match status" value="1"/>
</dbReference>
<evidence type="ECO:0000313" key="3">
    <source>
        <dbReference type="Proteomes" id="UP000006898"/>
    </source>
</evidence>
<dbReference type="Pfam" id="PF04480">
    <property type="entry name" value="DUF559"/>
    <property type="match status" value="1"/>
</dbReference>
<reference evidence="2 3" key="1">
    <citation type="journal article" date="2010" name="Nature">
        <title>Nitrite-driven anaerobic methane oxidation by oxygenic bacteria.</title>
        <authorList>
            <person name="Ettwig K.F."/>
            <person name="Butler M.K."/>
            <person name="Le Paslier D."/>
            <person name="Pelletier E."/>
            <person name="Mangenot S."/>
            <person name="Kuypers M.M.M."/>
            <person name="Schreiber F."/>
            <person name="Dutilh B.E."/>
            <person name="Zedelius J."/>
            <person name="de Beer D."/>
            <person name="Gloerich J."/>
            <person name="Wessels H.J.C.T."/>
            <person name="van Allen T."/>
            <person name="Luesken F."/>
            <person name="Wu M."/>
            <person name="van de Pas-Schoonen K.T."/>
            <person name="Op den Camp H.J.M."/>
            <person name="Janssen-Megens E.M."/>
            <person name="Francoijs K-J."/>
            <person name="Stunnenberg H."/>
            <person name="Weissenbach J."/>
            <person name="Jetten M.S.M."/>
            <person name="Strous M."/>
        </authorList>
    </citation>
    <scope>NUCLEOTIDE SEQUENCE [LARGE SCALE GENOMIC DNA]</scope>
</reference>
<proteinExistence type="predicted"/>
<dbReference type="SUPFAM" id="SSF52980">
    <property type="entry name" value="Restriction endonuclease-like"/>
    <property type="match status" value="1"/>
</dbReference>
<feature type="domain" description="DUF559" evidence="1">
    <location>
        <begin position="8"/>
        <end position="116"/>
    </location>
</feature>
<dbReference type="KEGG" id="mox:DAMO_0227"/>
<gene>
    <name evidence="2" type="ORF">DAMO_0227</name>
</gene>
<organism evidence="2 3">
    <name type="scientific">Methylomirabilis oxygeniifera</name>
    <dbReference type="NCBI Taxonomy" id="671143"/>
    <lineage>
        <taxon>Bacteria</taxon>
        <taxon>Candidatus Methylomirabilota</taxon>
        <taxon>Candidatus Methylomirabilia</taxon>
        <taxon>Candidatus Methylomirabilales</taxon>
        <taxon>Candidatus Methylomirabilaceae</taxon>
        <taxon>Candidatus Methylomirabilis</taxon>
    </lineage>
</organism>
<dbReference type="PANTHER" id="PTHR38590">
    <property type="entry name" value="BLL0828 PROTEIN"/>
    <property type="match status" value="1"/>
</dbReference>
<dbReference type="InterPro" id="IPR007569">
    <property type="entry name" value="DUF559"/>
</dbReference>
<dbReference type="PANTHER" id="PTHR38590:SF1">
    <property type="entry name" value="BLL0828 PROTEIN"/>
    <property type="match status" value="1"/>
</dbReference>
<keyword evidence="2" id="KW-0378">Hydrolase</keyword>
<dbReference type="eggNOG" id="COG2852">
    <property type="taxonomic scope" value="Bacteria"/>
</dbReference>
<evidence type="ECO:0000259" key="1">
    <source>
        <dbReference type="Pfam" id="PF04480"/>
    </source>
</evidence>
<keyword evidence="2" id="KW-0255">Endonuclease</keyword>
<dbReference type="Gene3D" id="3.40.960.10">
    <property type="entry name" value="VSR Endonuclease"/>
    <property type="match status" value="1"/>
</dbReference>
<protein>
    <submittedName>
        <fullName evidence="2">Putative restriction endonuclease-like</fullName>
    </submittedName>
</protein>
<dbReference type="HOGENOM" id="CLU_107928_1_0_0"/>
<dbReference type="AlphaFoldDB" id="D5MIH8"/>
<dbReference type="GO" id="GO:0004519">
    <property type="term" value="F:endonuclease activity"/>
    <property type="evidence" value="ECO:0007669"/>
    <property type="project" value="UniProtKB-KW"/>
</dbReference>
<dbReference type="STRING" id="671143.DAMO_0227"/>
<name>D5MIH8_METO1</name>
<sequence length="116" mass="13572">MILPYNKDLKGYARSLRKNMTDAERTLWSLIRRKQAKGRLFSRQKTIDNYIVDFYCASAALVIELDGGQHYTPEGREQDRWRDADLAARGLTVLRFSDRDVLTNLEGVLEEIWQHL</sequence>
<evidence type="ECO:0000313" key="2">
    <source>
        <dbReference type="EMBL" id="CBE67328.1"/>
    </source>
</evidence>
<accession>D5MIH8</accession>